<feature type="chain" id="PRO_5008258247" description="Cytochrome c oxidase subunit 2" evidence="22">
    <location>
        <begin position="22"/>
        <end position="386"/>
    </location>
</feature>
<evidence type="ECO:0000313" key="26">
    <source>
        <dbReference type="EMBL" id="ANN70110.1"/>
    </source>
</evidence>
<feature type="region of interest" description="Disordered" evidence="20">
    <location>
        <begin position="366"/>
        <end position="386"/>
    </location>
</feature>
<feature type="signal peptide" evidence="22">
    <location>
        <begin position="1"/>
        <end position="21"/>
    </location>
</feature>
<comment type="catalytic activity">
    <reaction evidence="16 19">
        <text>4 Fe(II)-[cytochrome c] + O2 + 8 H(+)(in) = 4 Fe(III)-[cytochrome c] + 2 H2O + 4 H(+)(out)</text>
        <dbReference type="Rhea" id="RHEA:11436"/>
        <dbReference type="Rhea" id="RHEA-COMP:10350"/>
        <dbReference type="Rhea" id="RHEA-COMP:14399"/>
        <dbReference type="ChEBI" id="CHEBI:15377"/>
        <dbReference type="ChEBI" id="CHEBI:15378"/>
        <dbReference type="ChEBI" id="CHEBI:15379"/>
        <dbReference type="ChEBI" id="CHEBI:29033"/>
        <dbReference type="ChEBI" id="CHEBI:29034"/>
        <dbReference type="EC" id="7.1.1.9"/>
    </reaction>
</comment>
<dbReference type="GO" id="GO:0042597">
    <property type="term" value="C:periplasmic space"/>
    <property type="evidence" value="ECO:0007669"/>
    <property type="project" value="UniProtKB-SubCell"/>
</dbReference>
<dbReference type="GO" id="GO:0004129">
    <property type="term" value="F:cytochrome-c oxidase activity"/>
    <property type="evidence" value="ECO:0007669"/>
    <property type="project" value="UniProtKB-EC"/>
</dbReference>
<dbReference type="Pfam" id="PF13442">
    <property type="entry name" value="Cytochrome_CBB3"/>
    <property type="match status" value="1"/>
</dbReference>
<dbReference type="InterPro" id="IPR001505">
    <property type="entry name" value="Copper_CuA"/>
</dbReference>
<dbReference type="Pfam" id="PF00116">
    <property type="entry name" value="COX2"/>
    <property type="match status" value="1"/>
</dbReference>
<dbReference type="EMBL" id="CP016171">
    <property type="protein sequence ID" value="ANN70110.1"/>
    <property type="molecule type" value="Genomic_DNA"/>
</dbReference>
<keyword evidence="14 21" id="KW-0472">Membrane</keyword>
<evidence type="ECO:0000256" key="8">
    <source>
        <dbReference type="ARBA" id="ARBA00022723"/>
    </source>
</evidence>
<dbReference type="EC" id="7.1.1.9" evidence="19"/>
<evidence type="ECO:0000256" key="13">
    <source>
        <dbReference type="ARBA" id="ARBA00023008"/>
    </source>
</evidence>
<evidence type="ECO:0000256" key="14">
    <source>
        <dbReference type="ARBA" id="ARBA00023136"/>
    </source>
</evidence>
<evidence type="ECO:0000256" key="5">
    <source>
        <dbReference type="ARBA" id="ARBA00022617"/>
    </source>
</evidence>
<sequence>MKKWRGILGACALLASGIACAQVKDMPGGPRVDQLNLHEGVTQIARDVMWLHWMMLSICLVIFIGVFGVMFYSIWAHRKSRGHQPATFHEHVGVEVAWTVIPFFIVIAMALPATKAVVAMKDTSSPDLTVKVTGYQWKWGYEYVDGPATGVKFLSTLATPRAQIEGREPKGEFYLMEVDNPLVVPVDQKVRVVLTAGDVIHSWMVPDFGIKQDAIPGFLRDTWFRAEKVGTYRGQCAELCGKDHAFMPIVVEVKSKEDFAKWADDQKKKLAAAADDPNKQWTEAELVARGEKVYGANCVVCHQANGKGVPGSFPALDGDKTVLGPQAEQIKTVLHGRPGTPMPAFMNQLNDVEIAAVITYTRHAWSNAGKGQDPTVQPSTVKAAPH</sequence>
<evidence type="ECO:0000256" key="10">
    <source>
        <dbReference type="ARBA" id="ARBA00022982"/>
    </source>
</evidence>
<dbReference type="InterPro" id="IPR045187">
    <property type="entry name" value="CcO_II"/>
</dbReference>
<evidence type="ECO:0000256" key="19">
    <source>
        <dbReference type="RuleBase" id="RU004024"/>
    </source>
</evidence>
<dbReference type="InterPro" id="IPR011759">
    <property type="entry name" value="Cyt_c_oxidase_su2_TM_dom"/>
</dbReference>
<comment type="function">
    <text evidence="15 19">Subunits I and II form the functional core of the enzyme complex. Electrons originating in cytochrome c are transferred via heme a and Cu(A) to the binuclear center formed by heme a3 and Cu(B).</text>
</comment>
<dbReference type="PROSITE" id="PS50857">
    <property type="entry name" value="COX2_CUA"/>
    <property type="match status" value="1"/>
</dbReference>
<evidence type="ECO:0000256" key="3">
    <source>
        <dbReference type="ARBA" id="ARBA00007866"/>
    </source>
</evidence>
<dbReference type="InterPro" id="IPR034210">
    <property type="entry name" value="CcO_II_C"/>
</dbReference>
<dbReference type="Proteomes" id="UP000092213">
    <property type="component" value="Chromosome"/>
</dbReference>
<proteinExistence type="inferred from homology"/>
<dbReference type="InterPro" id="IPR009056">
    <property type="entry name" value="Cyt_c-like_dom"/>
</dbReference>
<dbReference type="STRING" id="463025.BAU08_00990"/>
<dbReference type="PROSITE" id="PS50999">
    <property type="entry name" value="COX2_TM"/>
    <property type="match status" value="1"/>
</dbReference>
<keyword evidence="5 17" id="KW-0349">Heme</keyword>
<evidence type="ECO:0000256" key="2">
    <source>
        <dbReference type="ARBA" id="ARBA00004418"/>
    </source>
</evidence>
<reference evidence="26 27" key="1">
    <citation type="submission" date="2016-06" db="EMBL/GenBank/DDBJ databases">
        <title>Complete genome sequences of Bordetella bronchialis and Bordetella flabilis.</title>
        <authorList>
            <person name="LiPuma J.J."/>
            <person name="Spilker T."/>
        </authorList>
    </citation>
    <scope>NUCLEOTIDE SEQUENCE [LARGE SCALE GENOMIC DNA]</scope>
    <source>
        <strain evidence="26 27">AU17976</strain>
    </source>
</reference>
<keyword evidence="7 18" id="KW-0812">Transmembrane</keyword>
<accession>A0A193FR36</accession>
<dbReference type="SUPFAM" id="SSF81464">
    <property type="entry name" value="Cytochrome c oxidase subunit II-like, transmembrane region"/>
    <property type="match status" value="1"/>
</dbReference>
<dbReference type="GO" id="GO:0005507">
    <property type="term" value="F:copper ion binding"/>
    <property type="evidence" value="ECO:0007669"/>
    <property type="project" value="InterPro"/>
</dbReference>
<dbReference type="InterPro" id="IPR002429">
    <property type="entry name" value="CcO_II-like_C"/>
</dbReference>
<dbReference type="GO" id="GO:0005886">
    <property type="term" value="C:plasma membrane"/>
    <property type="evidence" value="ECO:0007669"/>
    <property type="project" value="UniProtKB-SubCell"/>
</dbReference>
<dbReference type="InterPro" id="IPR008972">
    <property type="entry name" value="Cupredoxin"/>
</dbReference>
<dbReference type="RefSeq" id="WP_066667689.1">
    <property type="nucleotide sequence ID" value="NZ_CP016171.1"/>
</dbReference>
<evidence type="ECO:0000259" key="25">
    <source>
        <dbReference type="PROSITE" id="PS51007"/>
    </source>
</evidence>
<keyword evidence="12 17" id="KW-0408">Iron</keyword>
<keyword evidence="6 18" id="KW-0679">Respiratory chain</keyword>
<evidence type="ECO:0000256" key="20">
    <source>
        <dbReference type="SAM" id="MobiDB-lite"/>
    </source>
</evidence>
<keyword evidence="13 19" id="KW-0186">Copper</keyword>
<dbReference type="GO" id="GO:0016491">
    <property type="term" value="F:oxidoreductase activity"/>
    <property type="evidence" value="ECO:0007669"/>
    <property type="project" value="InterPro"/>
</dbReference>
<keyword evidence="10 18" id="KW-0249">Electron transport</keyword>
<gene>
    <name evidence="26" type="ORF">BAU08_00990</name>
</gene>
<dbReference type="InterPro" id="IPR014222">
    <property type="entry name" value="Cyt_c_oxidase_su2"/>
</dbReference>
<evidence type="ECO:0000256" key="6">
    <source>
        <dbReference type="ARBA" id="ARBA00022660"/>
    </source>
</evidence>
<dbReference type="Pfam" id="PF02790">
    <property type="entry name" value="COX2_TM"/>
    <property type="match status" value="1"/>
</dbReference>
<dbReference type="Gene3D" id="1.10.760.10">
    <property type="entry name" value="Cytochrome c-like domain"/>
    <property type="match status" value="1"/>
</dbReference>
<evidence type="ECO:0000256" key="17">
    <source>
        <dbReference type="PROSITE-ProRule" id="PRU00433"/>
    </source>
</evidence>
<evidence type="ECO:0000313" key="27">
    <source>
        <dbReference type="Proteomes" id="UP000092213"/>
    </source>
</evidence>
<dbReference type="NCBIfam" id="TIGR02866">
    <property type="entry name" value="CoxB"/>
    <property type="match status" value="1"/>
</dbReference>
<feature type="transmembrane region" description="Helical" evidence="21">
    <location>
        <begin position="96"/>
        <end position="114"/>
    </location>
</feature>
<dbReference type="GO" id="GO:0020037">
    <property type="term" value="F:heme binding"/>
    <property type="evidence" value="ECO:0007669"/>
    <property type="project" value="InterPro"/>
</dbReference>
<dbReference type="SUPFAM" id="SSF46626">
    <property type="entry name" value="Cytochrome c"/>
    <property type="match status" value="1"/>
</dbReference>
<protein>
    <recommendedName>
        <fullName evidence="19">Cytochrome c oxidase subunit 2</fullName>
        <ecNumber evidence="19">7.1.1.9</ecNumber>
    </recommendedName>
</protein>
<organism evidence="26 27">
    <name type="scientific">Bordetella bronchialis</name>
    <dbReference type="NCBI Taxonomy" id="463025"/>
    <lineage>
        <taxon>Bacteria</taxon>
        <taxon>Pseudomonadati</taxon>
        <taxon>Pseudomonadota</taxon>
        <taxon>Betaproteobacteria</taxon>
        <taxon>Burkholderiales</taxon>
        <taxon>Alcaligenaceae</taxon>
        <taxon>Bordetella</taxon>
    </lineage>
</organism>
<evidence type="ECO:0000256" key="15">
    <source>
        <dbReference type="ARBA" id="ARBA00024688"/>
    </source>
</evidence>
<dbReference type="AlphaFoldDB" id="A0A193FR36"/>
<dbReference type="Gene3D" id="1.10.287.90">
    <property type="match status" value="1"/>
</dbReference>
<dbReference type="PANTHER" id="PTHR22888:SF9">
    <property type="entry name" value="CYTOCHROME C OXIDASE SUBUNIT 2"/>
    <property type="match status" value="1"/>
</dbReference>
<evidence type="ECO:0000259" key="23">
    <source>
        <dbReference type="PROSITE" id="PS50857"/>
    </source>
</evidence>
<keyword evidence="22" id="KW-0732">Signal</keyword>
<evidence type="ECO:0000256" key="21">
    <source>
        <dbReference type="SAM" id="Phobius"/>
    </source>
</evidence>
<keyword evidence="11 21" id="KW-1133">Transmembrane helix</keyword>
<evidence type="ECO:0000256" key="4">
    <source>
        <dbReference type="ARBA" id="ARBA00022448"/>
    </source>
</evidence>
<comment type="subcellular location">
    <subcellularLocation>
        <location evidence="18">Cell membrane</location>
        <topology evidence="18">Multi-pass membrane protein</topology>
    </subcellularLocation>
    <subcellularLocation>
        <location evidence="1">Membrane</location>
        <topology evidence="1">Multi-pass membrane protein</topology>
    </subcellularLocation>
    <subcellularLocation>
        <location evidence="2">Periplasm</location>
    </subcellularLocation>
</comment>
<dbReference type="PANTHER" id="PTHR22888">
    <property type="entry name" value="CYTOCHROME C OXIDASE, SUBUNIT II"/>
    <property type="match status" value="1"/>
</dbReference>
<comment type="cofactor">
    <cofactor evidence="19">
        <name>Cu cation</name>
        <dbReference type="ChEBI" id="CHEBI:23378"/>
    </cofactor>
    <text evidence="19">Binds a copper A center.</text>
</comment>
<evidence type="ECO:0000256" key="1">
    <source>
        <dbReference type="ARBA" id="ARBA00004141"/>
    </source>
</evidence>
<dbReference type="InterPro" id="IPR036909">
    <property type="entry name" value="Cyt_c-like_dom_sf"/>
</dbReference>
<dbReference type="SUPFAM" id="SSF49503">
    <property type="entry name" value="Cupredoxins"/>
    <property type="match status" value="1"/>
</dbReference>
<dbReference type="PROSITE" id="PS51257">
    <property type="entry name" value="PROKAR_LIPOPROTEIN"/>
    <property type="match status" value="1"/>
</dbReference>
<evidence type="ECO:0000256" key="7">
    <source>
        <dbReference type="ARBA" id="ARBA00022692"/>
    </source>
</evidence>
<evidence type="ECO:0000256" key="22">
    <source>
        <dbReference type="SAM" id="SignalP"/>
    </source>
</evidence>
<evidence type="ECO:0000256" key="11">
    <source>
        <dbReference type="ARBA" id="ARBA00022989"/>
    </source>
</evidence>
<feature type="domain" description="Cytochrome c" evidence="25">
    <location>
        <begin position="285"/>
        <end position="365"/>
    </location>
</feature>
<evidence type="ECO:0000256" key="18">
    <source>
        <dbReference type="RuleBase" id="RU000456"/>
    </source>
</evidence>
<evidence type="ECO:0000256" key="16">
    <source>
        <dbReference type="ARBA" id="ARBA00047816"/>
    </source>
</evidence>
<feature type="transmembrane region" description="Helical" evidence="21">
    <location>
        <begin position="50"/>
        <end position="75"/>
    </location>
</feature>
<dbReference type="PROSITE" id="PS51007">
    <property type="entry name" value="CYTC"/>
    <property type="match status" value="1"/>
</dbReference>
<keyword evidence="8 17" id="KW-0479">Metal-binding</keyword>
<dbReference type="GO" id="GO:0042773">
    <property type="term" value="P:ATP synthesis coupled electron transport"/>
    <property type="evidence" value="ECO:0007669"/>
    <property type="project" value="TreeGrafter"/>
</dbReference>
<keyword evidence="9" id="KW-1278">Translocase</keyword>
<dbReference type="InterPro" id="IPR036257">
    <property type="entry name" value="Cyt_c_oxidase_su2_TM_sf"/>
</dbReference>
<comment type="similarity">
    <text evidence="3 18">Belongs to the cytochrome c oxidase subunit 2 family.</text>
</comment>
<dbReference type="Gene3D" id="2.60.40.420">
    <property type="entry name" value="Cupredoxins - blue copper proteins"/>
    <property type="match status" value="1"/>
</dbReference>
<keyword evidence="4 18" id="KW-0813">Transport</keyword>
<feature type="domain" description="Cytochrome oxidase subunit II transmembrane region profile" evidence="24">
    <location>
        <begin position="29"/>
        <end position="124"/>
    </location>
</feature>
<evidence type="ECO:0000256" key="12">
    <source>
        <dbReference type="ARBA" id="ARBA00023004"/>
    </source>
</evidence>
<evidence type="ECO:0000256" key="9">
    <source>
        <dbReference type="ARBA" id="ARBA00022967"/>
    </source>
</evidence>
<name>A0A193FR36_9BORD</name>
<evidence type="ECO:0000259" key="24">
    <source>
        <dbReference type="PROSITE" id="PS50999"/>
    </source>
</evidence>
<dbReference type="PRINTS" id="PR01166">
    <property type="entry name" value="CYCOXIDASEII"/>
</dbReference>
<dbReference type="PROSITE" id="PS00078">
    <property type="entry name" value="COX2"/>
    <property type="match status" value="1"/>
</dbReference>
<dbReference type="CDD" id="cd13912">
    <property type="entry name" value="CcO_II_C"/>
    <property type="match status" value="1"/>
</dbReference>
<feature type="domain" description="Cytochrome oxidase subunit II copper A binding" evidence="23">
    <location>
        <begin position="125"/>
        <end position="265"/>
    </location>
</feature>